<sequence>MGSFLARPSPSRSCSSNVAEGCGGDDPGREADMSLPEELELLAPTDTSRKGTGEDCISSSIRKHQVFIKDLDGRTKCVDVAEGSTVEELMSHLQKEGILPPGGSLVAESKKLKKSQLVGQVSCNIEVALALNGGVPPKSRKPQKRDSLKSLEGKWVQSWLSDNVKEDKDSKIRRKKRSEF</sequence>
<dbReference type="OrthoDB" id="10502011at2759"/>
<feature type="region of interest" description="Disordered" evidence="1">
    <location>
        <begin position="1"/>
        <end position="35"/>
    </location>
</feature>
<gene>
    <name evidence="2" type="primary">Hypp8156</name>
    <name evidence="2" type="ORF">BLAG_LOCUS9798</name>
</gene>
<accession>A0A8J9Z7U8</accession>
<organism evidence="2 3">
    <name type="scientific">Branchiostoma lanceolatum</name>
    <name type="common">Common lancelet</name>
    <name type="synonym">Amphioxus lanceolatum</name>
    <dbReference type="NCBI Taxonomy" id="7740"/>
    <lineage>
        <taxon>Eukaryota</taxon>
        <taxon>Metazoa</taxon>
        <taxon>Chordata</taxon>
        <taxon>Cephalochordata</taxon>
        <taxon>Leptocardii</taxon>
        <taxon>Amphioxiformes</taxon>
        <taxon>Branchiostomatidae</taxon>
        <taxon>Branchiostoma</taxon>
    </lineage>
</organism>
<evidence type="ECO:0000313" key="3">
    <source>
        <dbReference type="Proteomes" id="UP000838412"/>
    </source>
</evidence>
<protein>
    <submittedName>
        <fullName evidence="2">Hypp8156 protein</fullName>
    </submittedName>
</protein>
<dbReference type="Proteomes" id="UP000838412">
    <property type="component" value="Chromosome 16"/>
</dbReference>
<evidence type="ECO:0000256" key="1">
    <source>
        <dbReference type="SAM" id="MobiDB-lite"/>
    </source>
</evidence>
<name>A0A8J9Z7U8_BRALA</name>
<keyword evidence="3" id="KW-1185">Reference proteome</keyword>
<dbReference type="AlphaFoldDB" id="A0A8J9Z7U8"/>
<dbReference type="EMBL" id="OV696701">
    <property type="protein sequence ID" value="CAH1248464.1"/>
    <property type="molecule type" value="Genomic_DNA"/>
</dbReference>
<proteinExistence type="predicted"/>
<reference evidence="2" key="1">
    <citation type="submission" date="2022-01" db="EMBL/GenBank/DDBJ databases">
        <authorList>
            <person name="Braso-Vives M."/>
        </authorList>
    </citation>
    <scope>NUCLEOTIDE SEQUENCE</scope>
</reference>
<evidence type="ECO:0000313" key="2">
    <source>
        <dbReference type="EMBL" id="CAH1248464.1"/>
    </source>
</evidence>